<reference evidence="4 5" key="1">
    <citation type="submission" date="2018-10" db="EMBL/GenBank/DDBJ databases">
        <title>Relationship between Morphology and Antimicrobial Activity in Streptomyces.</title>
        <authorList>
            <person name="Kang H.J."/>
            <person name="Kim S.B."/>
        </authorList>
    </citation>
    <scope>NUCLEOTIDE SEQUENCE [LARGE SCALE GENOMIC DNA]</scope>
    <source>
        <strain evidence="4 5">BH38</strain>
    </source>
</reference>
<name>A0A387HE67_9ACTN</name>
<dbReference type="PRINTS" id="PR00081">
    <property type="entry name" value="GDHRDH"/>
</dbReference>
<evidence type="ECO:0000256" key="1">
    <source>
        <dbReference type="ARBA" id="ARBA00006484"/>
    </source>
</evidence>
<evidence type="ECO:0000256" key="2">
    <source>
        <dbReference type="ARBA" id="ARBA00023002"/>
    </source>
</evidence>
<dbReference type="EC" id="1.1.1.333" evidence="4"/>
<dbReference type="Gene3D" id="3.40.50.720">
    <property type="entry name" value="NAD(P)-binding Rossmann-like Domain"/>
    <property type="match status" value="1"/>
</dbReference>
<dbReference type="AlphaFoldDB" id="A0A387HE67"/>
<evidence type="ECO:0000259" key="3">
    <source>
        <dbReference type="SMART" id="SM00822"/>
    </source>
</evidence>
<dbReference type="NCBIfam" id="NF005912">
    <property type="entry name" value="PRK07904.1"/>
    <property type="match status" value="1"/>
</dbReference>
<proteinExistence type="inferred from homology"/>
<evidence type="ECO:0000313" key="4">
    <source>
        <dbReference type="EMBL" id="AYG80931.1"/>
    </source>
</evidence>
<comment type="similarity">
    <text evidence="1">Belongs to the short-chain dehydrogenases/reductases (SDR) family.</text>
</comment>
<dbReference type="PANTHER" id="PTHR43669:SF6">
    <property type="entry name" value="DECAPRENYLPHOSPHORYL-2-KETO-BETA-D-ERYTHRO-PENTOSE REDUCTASE"/>
    <property type="match status" value="1"/>
</dbReference>
<dbReference type="InterPro" id="IPR036291">
    <property type="entry name" value="NAD(P)-bd_dom_sf"/>
</dbReference>
<dbReference type="SMART" id="SM00822">
    <property type="entry name" value="PKS_KR"/>
    <property type="match status" value="1"/>
</dbReference>
<keyword evidence="2 4" id="KW-0560">Oxidoreductase</keyword>
<organism evidence="4 5">
    <name type="scientific">Streptomyces hundungensis</name>
    <dbReference type="NCBI Taxonomy" id="1077946"/>
    <lineage>
        <taxon>Bacteria</taxon>
        <taxon>Bacillati</taxon>
        <taxon>Actinomycetota</taxon>
        <taxon>Actinomycetes</taxon>
        <taxon>Kitasatosporales</taxon>
        <taxon>Streptomycetaceae</taxon>
        <taxon>Streptomyces</taxon>
    </lineage>
</organism>
<dbReference type="GO" id="GO:0016491">
    <property type="term" value="F:oxidoreductase activity"/>
    <property type="evidence" value="ECO:0007669"/>
    <property type="project" value="UniProtKB-KW"/>
</dbReference>
<dbReference type="EMBL" id="CP032698">
    <property type="protein sequence ID" value="AYG80931.1"/>
    <property type="molecule type" value="Genomic_DNA"/>
</dbReference>
<dbReference type="RefSeq" id="WP_120721795.1">
    <property type="nucleotide sequence ID" value="NZ_CP032698.1"/>
</dbReference>
<dbReference type="Pfam" id="PF00106">
    <property type="entry name" value="adh_short"/>
    <property type="match status" value="1"/>
</dbReference>
<dbReference type="KEGG" id="shun:DWB77_03069"/>
<dbReference type="OrthoDB" id="5115951at2"/>
<dbReference type="InterPro" id="IPR002347">
    <property type="entry name" value="SDR_fam"/>
</dbReference>
<sequence length="251" mass="26173">MKDAFGMPQSLLVLGGTSEIGLATARRLVARRTRTVWLAGRPSAALDAAAAELRALGPDVHTVAFDALDPAAHEVALGKVFAEGDIDLVLLAFGVLGDQVHDEKEPLAAVRVAGTNYTGAVSAGLICAKALQTQGHGSLVVLSSVAGERARRGNFIYGSSKAGLDAFAQGLGDALHGTGVHVMVVRPGFVRTRMTAGLPEAPLATTPEAVALAIEAGLRRRAELVWVPGALRMVMSALRHVPRAVFRRLPV</sequence>
<protein>
    <submittedName>
        <fullName evidence="4">Decaprenylphosphoryl-2-keto-beta-D-erythro-pentose reductase</fullName>
        <ecNumber evidence="4">1.1.1.333</ecNumber>
    </submittedName>
</protein>
<dbReference type="Proteomes" id="UP000271554">
    <property type="component" value="Chromosome"/>
</dbReference>
<dbReference type="InterPro" id="IPR057326">
    <property type="entry name" value="KR_dom"/>
</dbReference>
<dbReference type="PROSITE" id="PS00061">
    <property type="entry name" value="ADH_SHORT"/>
    <property type="match status" value="1"/>
</dbReference>
<gene>
    <name evidence="4" type="primary">dprE2</name>
    <name evidence="4" type="ORF">DWB77_03069</name>
</gene>
<accession>A0A387HE67</accession>
<evidence type="ECO:0000313" key="5">
    <source>
        <dbReference type="Proteomes" id="UP000271554"/>
    </source>
</evidence>
<keyword evidence="5" id="KW-1185">Reference proteome</keyword>
<dbReference type="InterPro" id="IPR020904">
    <property type="entry name" value="Sc_DH/Rdtase_CS"/>
</dbReference>
<dbReference type="SUPFAM" id="SSF51735">
    <property type="entry name" value="NAD(P)-binding Rossmann-fold domains"/>
    <property type="match status" value="1"/>
</dbReference>
<dbReference type="PANTHER" id="PTHR43669">
    <property type="entry name" value="5-KETO-D-GLUCONATE 5-REDUCTASE"/>
    <property type="match status" value="1"/>
</dbReference>
<feature type="domain" description="Ketoreductase" evidence="3">
    <location>
        <begin position="9"/>
        <end position="192"/>
    </location>
</feature>